<dbReference type="OrthoDB" id="5989519at2759"/>
<keyword evidence="1" id="KW-0732">Signal</keyword>
<keyword evidence="3" id="KW-1185">Reference proteome</keyword>
<name>A0A913YWX5_EXADI</name>
<dbReference type="EnsemblMetazoa" id="XM_028662765.1">
    <property type="protein sequence ID" value="XP_028518566.1"/>
    <property type="gene ID" value="LOC114574260"/>
</dbReference>
<evidence type="ECO:0000256" key="1">
    <source>
        <dbReference type="SAM" id="SignalP"/>
    </source>
</evidence>
<sequence>MDAKAVLMVVIIAMTLFLGLAFGNKISCNQIQGSDFECAKNSDCRCDGKWLICKRKTCVPMTIKDFMERQPCFGVFKTNCTEDADCRCADGTKLMCEDNECVREKAIAAF</sequence>
<dbReference type="RefSeq" id="XP_028518566.1">
    <property type="nucleotide sequence ID" value="XM_028662765.1"/>
</dbReference>
<dbReference type="KEGG" id="epa:114574260"/>
<dbReference type="AlphaFoldDB" id="A0A913YWX5"/>
<accession>A0A913YWX5</accession>
<reference evidence="2" key="1">
    <citation type="submission" date="2022-11" db="UniProtKB">
        <authorList>
            <consortium name="EnsemblMetazoa"/>
        </authorList>
    </citation>
    <scope>IDENTIFICATION</scope>
</reference>
<evidence type="ECO:0000313" key="2">
    <source>
        <dbReference type="EnsemblMetazoa" id="XP_028518566.1"/>
    </source>
</evidence>
<evidence type="ECO:0000313" key="3">
    <source>
        <dbReference type="Proteomes" id="UP000887567"/>
    </source>
</evidence>
<feature type="chain" id="PRO_5037517953" evidence="1">
    <location>
        <begin position="24"/>
        <end position="110"/>
    </location>
</feature>
<organism evidence="2 3">
    <name type="scientific">Exaiptasia diaphana</name>
    <name type="common">Tropical sea anemone</name>
    <name type="synonym">Aiptasia pulchella</name>
    <dbReference type="NCBI Taxonomy" id="2652724"/>
    <lineage>
        <taxon>Eukaryota</taxon>
        <taxon>Metazoa</taxon>
        <taxon>Cnidaria</taxon>
        <taxon>Anthozoa</taxon>
        <taxon>Hexacorallia</taxon>
        <taxon>Actiniaria</taxon>
        <taxon>Aiptasiidae</taxon>
        <taxon>Exaiptasia</taxon>
    </lineage>
</organism>
<feature type="signal peptide" evidence="1">
    <location>
        <begin position="1"/>
        <end position="23"/>
    </location>
</feature>
<dbReference type="GeneID" id="114574260"/>
<dbReference type="Proteomes" id="UP000887567">
    <property type="component" value="Unplaced"/>
</dbReference>
<proteinExistence type="predicted"/>
<protein>
    <submittedName>
        <fullName evidence="2">Uncharacterized protein</fullName>
    </submittedName>
</protein>